<proteinExistence type="predicted"/>
<evidence type="ECO:0000313" key="2">
    <source>
        <dbReference type="EMBL" id="SEI41752.1"/>
    </source>
</evidence>
<reference evidence="2 3" key="1">
    <citation type="submission" date="2016-10" db="EMBL/GenBank/DDBJ databases">
        <authorList>
            <person name="de Groot N.N."/>
        </authorList>
    </citation>
    <scope>NUCLEOTIDE SEQUENCE [LARGE SCALE GENOMIC DNA]</scope>
    <source>
        <strain evidence="2 3">DSM 373</strain>
    </source>
</reference>
<evidence type="ECO:0000313" key="3">
    <source>
        <dbReference type="Proteomes" id="UP000199250"/>
    </source>
</evidence>
<evidence type="ECO:0000256" key="1">
    <source>
        <dbReference type="SAM" id="Coils"/>
    </source>
</evidence>
<sequence length="200" mass="22804">MQEQQVGAVTTITVRYTQGTYVARAKGHKKTASCVYDAGLAAKALAGKLGLDGERLVMIKGERDNLEFILKPVVPDYLKRLCTSFYYWWHNQPGTNTDDGFDEWFEKEGHNHSRECLLERDQLAERCRETERDQWQKEAVRIAAAVCSLARMKFDDLSDDTKLIEVMATIREAIMERDTLRAEVDRLRSALEVAANETAV</sequence>
<protein>
    <submittedName>
        <fullName evidence="2">Uncharacterized protein</fullName>
    </submittedName>
</protein>
<dbReference type="Proteomes" id="UP000199250">
    <property type="component" value="Unassembled WGS sequence"/>
</dbReference>
<dbReference type="RefSeq" id="WP_090729108.1">
    <property type="nucleotide sequence ID" value="NZ_FNYQ01000002.1"/>
</dbReference>
<keyword evidence="1" id="KW-0175">Coiled coil</keyword>
<name>A0A1H6QRZ1_9GAMM</name>
<dbReference type="AlphaFoldDB" id="A0A1H6QRZ1"/>
<gene>
    <name evidence="2" type="ORF">SAMN04244572_00120</name>
</gene>
<accession>A0A1H6QRZ1</accession>
<dbReference type="EMBL" id="FNYQ01000002">
    <property type="protein sequence ID" value="SEI41752.1"/>
    <property type="molecule type" value="Genomic_DNA"/>
</dbReference>
<organism evidence="2 3">
    <name type="scientific">Azotobacter beijerinckii</name>
    <dbReference type="NCBI Taxonomy" id="170623"/>
    <lineage>
        <taxon>Bacteria</taxon>
        <taxon>Pseudomonadati</taxon>
        <taxon>Pseudomonadota</taxon>
        <taxon>Gammaproteobacteria</taxon>
        <taxon>Pseudomonadales</taxon>
        <taxon>Pseudomonadaceae</taxon>
        <taxon>Azotobacter</taxon>
    </lineage>
</organism>
<feature type="coiled-coil region" evidence="1">
    <location>
        <begin position="170"/>
        <end position="197"/>
    </location>
</feature>